<dbReference type="eggNOG" id="COG3559">
    <property type="taxonomic scope" value="Bacteria"/>
</dbReference>
<comment type="caution">
    <text evidence="2">The sequence shown here is derived from an EMBL/GenBank/DDBJ whole genome shotgun (WGS) entry which is preliminary data.</text>
</comment>
<keyword evidence="1" id="KW-0472">Membrane</keyword>
<feature type="transmembrane region" description="Helical" evidence="1">
    <location>
        <begin position="503"/>
        <end position="529"/>
    </location>
</feature>
<sequence>MNRNMWWLLGANLKSDYRVIIVWLLVNFSLIVSGALKLADLYNSPETLDQLLTMLRTPMMTAMFARMPELSQYTVAIVYAAIMLPIMAVLMGLMNVQLVVRGTRQMEESGETELIRGGVTTATTPVLATIFEVLGVNVLMTMTMGIGVVIIPMHGATNGGAILFATLLGTFGLMVAGITLVLSQLFAESRSVNAIGYGVIAVMYVLRAVIDVRRAAEWRWLSPLNWLESARVFADNRAGAILTQGWFAIVLGLIALALVNGRDINAGLIQFTGRGRQRATVWLRGFTSLFVRLQARLVLTWLVGLAFFGAMFGSLFHEVGTMMIDNPQLTKIIGAQLEASMHHAIYRHFLVMVSMFISFLAILAGLNVMQRFHTDTVRGAYDLLGGMRLTCLKLYATYVSGAMIVALCLWGLAFMVVWFTANMVLTVPLDVIMMQQALVGYMPNIAVFIAIAAVLLGWAPRWFGLIYGYAGMMFLMAYMKNLMDLPMWALKLSPYGWTYNVPVVNLSAVRGGWLCGLAVVLLIIGYIGFKKRDLV</sequence>
<protein>
    <recommendedName>
        <fullName evidence="4">ABC transporter permease</fullName>
    </recommendedName>
</protein>
<evidence type="ECO:0000313" key="2">
    <source>
        <dbReference type="EMBL" id="KIU22583.1"/>
    </source>
</evidence>
<keyword evidence="1" id="KW-0812">Transmembrane</keyword>
<proteinExistence type="predicted"/>
<evidence type="ECO:0000313" key="3">
    <source>
        <dbReference type="Proteomes" id="UP000032287"/>
    </source>
</evidence>
<dbReference type="EMBL" id="JWHU01000001">
    <property type="protein sequence ID" value="KIU22583.1"/>
    <property type="molecule type" value="Genomic_DNA"/>
</dbReference>
<feature type="transmembrane region" description="Helical" evidence="1">
    <location>
        <begin position="297"/>
        <end position="316"/>
    </location>
</feature>
<keyword evidence="3" id="KW-1185">Reference proteome</keyword>
<feature type="transmembrane region" description="Helical" evidence="1">
    <location>
        <begin position="73"/>
        <end position="96"/>
    </location>
</feature>
<feature type="transmembrane region" description="Helical" evidence="1">
    <location>
        <begin position="395"/>
        <end position="421"/>
    </location>
</feature>
<feature type="transmembrane region" description="Helical" evidence="1">
    <location>
        <begin position="345"/>
        <end position="368"/>
    </location>
</feature>
<evidence type="ECO:0000256" key="1">
    <source>
        <dbReference type="SAM" id="Phobius"/>
    </source>
</evidence>
<organism evidence="2 3">
    <name type="scientific">Weissella cibaria</name>
    <dbReference type="NCBI Taxonomy" id="137591"/>
    <lineage>
        <taxon>Bacteria</taxon>
        <taxon>Bacillati</taxon>
        <taxon>Bacillota</taxon>
        <taxon>Bacilli</taxon>
        <taxon>Lactobacillales</taxon>
        <taxon>Lactobacillaceae</taxon>
        <taxon>Weissella</taxon>
    </lineage>
</organism>
<dbReference type="Proteomes" id="UP000032287">
    <property type="component" value="Unassembled WGS sequence"/>
</dbReference>
<feature type="transmembrane region" description="Helical" evidence="1">
    <location>
        <begin position="466"/>
        <end position="483"/>
    </location>
</feature>
<feature type="transmembrane region" description="Helical" evidence="1">
    <location>
        <begin position="134"/>
        <end position="155"/>
    </location>
</feature>
<evidence type="ECO:0008006" key="4">
    <source>
        <dbReference type="Google" id="ProtNLM"/>
    </source>
</evidence>
<feature type="transmembrane region" description="Helical" evidence="1">
    <location>
        <begin position="20"/>
        <end position="39"/>
    </location>
</feature>
<feature type="transmembrane region" description="Helical" evidence="1">
    <location>
        <begin position="238"/>
        <end position="259"/>
    </location>
</feature>
<reference evidence="2 3" key="1">
    <citation type="journal article" date="2015" name="Microbiology (Mosc.)">
        <title>Genomics of the Weissella cibaria species with an examination of its metabolic traits.</title>
        <authorList>
            <person name="Lynch K.M."/>
            <person name="Lucid A."/>
            <person name="Arendt E.K."/>
            <person name="Sleator R.D."/>
            <person name="Lucey B."/>
            <person name="Coffey A."/>
        </authorList>
    </citation>
    <scope>NUCLEOTIDE SEQUENCE [LARGE SCALE GENOMIC DNA]</scope>
    <source>
        <strain evidence="2 3">MG1</strain>
    </source>
</reference>
<gene>
    <name evidence="2" type="ORF">QX99_00087</name>
</gene>
<dbReference type="RefSeq" id="WP_043710469.1">
    <property type="nucleotide sequence ID" value="NZ_JALOCT010000002.1"/>
</dbReference>
<feature type="transmembrane region" description="Helical" evidence="1">
    <location>
        <begin position="441"/>
        <end position="459"/>
    </location>
</feature>
<keyword evidence="1" id="KW-1133">Transmembrane helix</keyword>
<feature type="transmembrane region" description="Helical" evidence="1">
    <location>
        <begin position="194"/>
        <end position="210"/>
    </location>
</feature>
<dbReference type="STRING" id="137591.AO080_02320"/>
<name>A0A0D1JMW4_9LACO</name>
<feature type="transmembrane region" description="Helical" evidence="1">
    <location>
        <begin position="161"/>
        <end position="182"/>
    </location>
</feature>
<accession>A0A0D1JMW4</accession>
<dbReference type="PATRIC" id="fig|137591.25.peg.85"/>
<dbReference type="AlphaFoldDB" id="A0A0D1JMW4"/>